<dbReference type="Gene3D" id="3.50.50.60">
    <property type="entry name" value="FAD/NAD(P)-binding domain"/>
    <property type="match status" value="2"/>
</dbReference>
<dbReference type="RefSeq" id="WP_200341228.1">
    <property type="nucleotide sequence ID" value="NZ_NRRL01000033.1"/>
</dbReference>
<proteinExistence type="predicted"/>
<protein>
    <recommendedName>
        <fullName evidence="2">FAD dependent oxidoreductase domain-containing protein</fullName>
    </recommendedName>
</protein>
<evidence type="ECO:0000256" key="1">
    <source>
        <dbReference type="ARBA" id="ARBA00023002"/>
    </source>
</evidence>
<dbReference type="PANTHER" id="PTHR13847:SF289">
    <property type="entry name" value="GLYCINE OXIDASE"/>
    <property type="match status" value="1"/>
</dbReference>
<dbReference type="InterPro" id="IPR006076">
    <property type="entry name" value="FAD-dep_OxRdtase"/>
</dbReference>
<gene>
    <name evidence="3" type="ORF">CKO28_12780</name>
</gene>
<dbReference type="Gene3D" id="3.30.9.10">
    <property type="entry name" value="D-Amino Acid Oxidase, subunit A, domain 2"/>
    <property type="match status" value="1"/>
</dbReference>
<name>A0ABS1DFZ0_9PROT</name>
<evidence type="ECO:0000313" key="4">
    <source>
        <dbReference type="Proteomes" id="UP001296873"/>
    </source>
</evidence>
<dbReference type="Proteomes" id="UP001296873">
    <property type="component" value="Unassembled WGS sequence"/>
</dbReference>
<keyword evidence="1" id="KW-0560">Oxidoreductase</keyword>
<comment type="caution">
    <text evidence="3">The sequence shown here is derived from an EMBL/GenBank/DDBJ whole genome shotgun (WGS) entry which is preliminary data.</text>
</comment>
<dbReference type="EMBL" id="NRRL01000033">
    <property type="protein sequence ID" value="MBK1668906.1"/>
    <property type="molecule type" value="Genomic_DNA"/>
</dbReference>
<evidence type="ECO:0000313" key="3">
    <source>
        <dbReference type="EMBL" id="MBK1668906.1"/>
    </source>
</evidence>
<organism evidence="3 4">
    <name type="scientific">Rhodovibrio sodomensis</name>
    <dbReference type="NCBI Taxonomy" id="1088"/>
    <lineage>
        <taxon>Bacteria</taxon>
        <taxon>Pseudomonadati</taxon>
        <taxon>Pseudomonadota</taxon>
        <taxon>Alphaproteobacteria</taxon>
        <taxon>Rhodospirillales</taxon>
        <taxon>Rhodovibrionaceae</taxon>
        <taxon>Rhodovibrio</taxon>
    </lineage>
</organism>
<dbReference type="PANTHER" id="PTHR13847">
    <property type="entry name" value="SARCOSINE DEHYDROGENASE-RELATED"/>
    <property type="match status" value="1"/>
</dbReference>
<sequence length="428" mass="46498">MARAKSNVPQTPEPHRPHVVIVGAGAVGVAAGLQLQLAGAQVTLIDRGAPGEGATYANGAVIGEEHVVPVATPGVLRQLPRMLLDGKSPLALRWSYLPQLAPWLWHFVKSARWSEVERISVALSDLLDGCMGAFTPLLDVAGARDMLRKTGWLGLYETRAGFDGYQRSLALQRRRGVRADVIPAAELRQLEPALGDTDRFHAGIYYPDVGYAADGLGLVQALARAFRQQGGRILREEVRDFEIGANGPKTVVTDRGRHPCERLVIAAGAHSRALTRRLGSDPPLDTERGYSLTLPTPGVRPRMPVYSTERGQVCTPIDAGLRLAGTVELAGLDAPPDWTRADLLLENARRWFPDLDGTGAARWMGFRPSMPDSLPVISQSPRFANTVFAFGHGHCGLMLSARTGELVRDIILDRPTSIDVAPFRVDRF</sequence>
<feature type="domain" description="FAD dependent oxidoreductase" evidence="2">
    <location>
        <begin position="18"/>
        <end position="409"/>
    </location>
</feature>
<reference evidence="3 4" key="1">
    <citation type="journal article" date="2020" name="Microorganisms">
        <title>Osmotic Adaptation and Compatible Solute Biosynthesis of Phototrophic Bacteria as Revealed from Genome Analyses.</title>
        <authorList>
            <person name="Imhoff J.F."/>
            <person name="Rahn T."/>
            <person name="Kunzel S."/>
            <person name="Keller A."/>
            <person name="Neulinger S.C."/>
        </authorList>
    </citation>
    <scope>NUCLEOTIDE SEQUENCE [LARGE SCALE GENOMIC DNA]</scope>
    <source>
        <strain evidence="3 4">DSM 9895</strain>
    </source>
</reference>
<dbReference type="SUPFAM" id="SSF51905">
    <property type="entry name" value="FAD/NAD(P)-binding domain"/>
    <property type="match status" value="1"/>
</dbReference>
<evidence type="ECO:0000259" key="2">
    <source>
        <dbReference type="Pfam" id="PF01266"/>
    </source>
</evidence>
<keyword evidence="4" id="KW-1185">Reference proteome</keyword>
<dbReference type="SUPFAM" id="SSF54373">
    <property type="entry name" value="FAD-linked reductases, C-terminal domain"/>
    <property type="match status" value="1"/>
</dbReference>
<dbReference type="Pfam" id="PF01266">
    <property type="entry name" value="DAO"/>
    <property type="match status" value="1"/>
</dbReference>
<accession>A0ABS1DFZ0</accession>
<dbReference type="InterPro" id="IPR036188">
    <property type="entry name" value="FAD/NAD-bd_sf"/>
</dbReference>